<dbReference type="Pfam" id="PF07963">
    <property type="entry name" value="N_methyl"/>
    <property type="match status" value="1"/>
</dbReference>
<dbReference type="PANTHER" id="PTHR30093">
    <property type="entry name" value="GENERAL SECRETION PATHWAY PROTEIN G"/>
    <property type="match status" value="1"/>
</dbReference>
<dbReference type="Gene3D" id="3.30.700.10">
    <property type="entry name" value="Glycoprotein, Type 4 Pilin"/>
    <property type="match status" value="1"/>
</dbReference>
<dbReference type="OrthoDB" id="9794520at2"/>
<dbReference type="KEGG" id="fgi:OP10G_3898"/>
<dbReference type="RefSeq" id="WP_025228822.1">
    <property type="nucleotide sequence ID" value="NZ_CP007139.1"/>
</dbReference>
<name>A0A068NUY5_FIMGI</name>
<evidence type="ECO:0008006" key="3">
    <source>
        <dbReference type="Google" id="ProtNLM"/>
    </source>
</evidence>
<dbReference type="NCBIfam" id="TIGR02532">
    <property type="entry name" value="IV_pilin_GFxxxE"/>
    <property type="match status" value="1"/>
</dbReference>
<protein>
    <recommendedName>
        <fullName evidence="3">Prepilin-type N-terminal cleavage/methylation domain-containing protein</fullName>
    </recommendedName>
</protein>
<accession>A0A068NUY5</accession>
<dbReference type="EMBL" id="CP007139">
    <property type="protein sequence ID" value="AIE87266.1"/>
    <property type="molecule type" value="Genomic_DNA"/>
</dbReference>
<dbReference type="STRING" id="661478.OP10G_3898"/>
<keyword evidence="2" id="KW-1185">Reference proteome</keyword>
<reference evidence="1 2" key="1">
    <citation type="journal article" date="2014" name="PLoS ONE">
        <title>The first complete genome sequence of the class fimbriimonadia in the phylum armatimonadetes.</title>
        <authorList>
            <person name="Hu Z.Y."/>
            <person name="Wang Y.Z."/>
            <person name="Im W.T."/>
            <person name="Wang S.Y."/>
            <person name="Zhao G.P."/>
            <person name="Zheng H.J."/>
            <person name="Quan Z.X."/>
        </authorList>
    </citation>
    <scope>NUCLEOTIDE SEQUENCE [LARGE SCALE GENOMIC DNA]</scope>
    <source>
        <strain evidence="1">Gsoil 348</strain>
    </source>
</reference>
<dbReference type="InterPro" id="IPR045584">
    <property type="entry name" value="Pilin-like"/>
</dbReference>
<proteinExistence type="predicted"/>
<dbReference type="InterPro" id="IPR012902">
    <property type="entry name" value="N_methyl_site"/>
</dbReference>
<dbReference type="AlphaFoldDB" id="A0A068NUY5"/>
<dbReference type="eggNOG" id="COG4968">
    <property type="taxonomic scope" value="Bacteria"/>
</dbReference>
<dbReference type="SUPFAM" id="SSF54523">
    <property type="entry name" value="Pili subunits"/>
    <property type="match status" value="1"/>
</dbReference>
<dbReference type="Proteomes" id="UP000027982">
    <property type="component" value="Chromosome"/>
</dbReference>
<evidence type="ECO:0000313" key="2">
    <source>
        <dbReference type="Proteomes" id="UP000027982"/>
    </source>
</evidence>
<organism evidence="1 2">
    <name type="scientific">Fimbriimonas ginsengisoli Gsoil 348</name>
    <dbReference type="NCBI Taxonomy" id="661478"/>
    <lineage>
        <taxon>Bacteria</taxon>
        <taxon>Bacillati</taxon>
        <taxon>Armatimonadota</taxon>
        <taxon>Fimbriimonadia</taxon>
        <taxon>Fimbriimonadales</taxon>
        <taxon>Fimbriimonadaceae</taxon>
        <taxon>Fimbriimonas</taxon>
    </lineage>
</organism>
<dbReference type="HOGENOM" id="CLU_041661_1_1_0"/>
<sequence>MTKFSRAFTLIELLVVIAIIAILAAILFPVFAQAKEAAKKTACLSNLRQIGTSFALYLNDADDRFPDRRDLKQSLPGGWKPWSTWPASDPRGGWAMITLHPYTHNDDIWSCDSIRGSAVGSVVQVKQTLRDESTSPASRYWLWRFDQITDPVPLDNFWGKTPDQTVSDLQEAKNPQAGNPQGEAEVELAVDPYFPGTIPSVDASLKGKAVHTGGRNRLFEDGHAKWLRDIRTKA</sequence>
<evidence type="ECO:0000313" key="1">
    <source>
        <dbReference type="EMBL" id="AIE87266.1"/>
    </source>
</evidence>
<gene>
    <name evidence="1" type="ORF">OP10G_3898</name>
</gene>